<name>A0A6A6IJR1_9PLEO</name>
<dbReference type="Proteomes" id="UP000800094">
    <property type="component" value="Unassembled WGS sequence"/>
</dbReference>
<feature type="chain" id="PRO_5025384251" evidence="1">
    <location>
        <begin position="21"/>
        <end position="121"/>
    </location>
</feature>
<keyword evidence="1" id="KW-0732">Signal</keyword>
<gene>
    <name evidence="2" type="ORF">BU26DRAFT_299302</name>
</gene>
<dbReference type="EMBL" id="ML987194">
    <property type="protein sequence ID" value="KAF2250308.1"/>
    <property type="molecule type" value="Genomic_DNA"/>
</dbReference>
<organism evidence="2 3">
    <name type="scientific">Trematosphaeria pertusa</name>
    <dbReference type="NCBI Taxonomy" id="390896"/>
    <lineage>
        <taxon>Eukaryota</taxon>
        <taxon>Fungi</taxon>
        <taxon>Dikarya</taxon>
        <taxon>Ascomycota</taxon>
        <taxon>Pezizomycotina</taxon>
        <taxon>Dothideomycetes</taxon>
        <taxon>Pleosporomycetidae</taxon>
        <taxon>Pleosporales</taxon>
        <taxon>Massarineae</taxon>
        <taxon>Trematosphaeriaceae</taxon>
        <taxon>Trematosphaeria</taxon>
    </lineage>
</organism>
<dbReference type="GeneID" id="54575088"/>
<evidence type="ECO:0000256" key="1">
    <source>
        <dbReference type="SAM" id="SignalP"/>
    </source>
</evidence>
<evidence type="ECO:0000313" key="3">
    <source>
        <dbReference type="Proteomes" id="UP000800094"/>
    </source>
</evidence>
<dbReference type="RefSeq" id="XP_033685312.1">
    <property type="nucleotide sequence ID" value="XM_033821758.1"/>
</dbReference>
<reference evidence="2" key="1">
    <citation type="journal article" date="2020" name="Stud. Mycol.">
        <title>101 Dothideomycetes genomes: a test case for predicting lifestyles and emergence of pathogens.</title>
        <authorList>
            <person name="Haridas S."/>
            <person name="Albert R."/>
            <person name="Binder M."/>
            <person name="Bloem J."/>
            <person name="Labutti K."/>
            <person name="Salamov A."/>
            <person name="Andreopoulos B."/>
            <person name="Baker S."/>
            <person name="Barry K."/>
            <person name="Bills G."/>
            <person name="Bluhm B."/>
            <person name="Cannon C."/>
            <person name="Castanera R."/>
            <person name="Culley D."/>
            <person name="Daum C."/>
            <person name="Ezra D."/>
            <person name="Gonzalez J."/>
            <person name="Henrissat B."/>
            <person name="Kuo A."/>
            <person name="Liang C."/>
            <person name="Lipzen A."/>
            <person name="Lutzoni F."/>
            <person name="Magnuson J."/>
            <person name="Mondo S."/>
            <person name="Nolan M."/>
            <person name="Ohm R."/>
            <person name="Pangilinan J."/>
            <person name="Park H.-J."/>
            <person name="Ramirez L."/>
            <person name="Alfaro M."/>
            <person name="Sun H."/>
            <person name="Tritt A."/>
            <person name="Yoshinaga Y."/>
            <person name="Zwiers L.-H."/>
            <person name="Turgeon B."/>
            <person name="Goodwin S."/>
            <person name="Spatafora J."/>
            <person name="Crous P."/>
            <person name="Grigoriev I."/>
        </authorList>
    </citation>
    <scope>NUCLEOTIDE SEQUENCE</scope>
    <source>
        <strain evidence="2">CBS 122368</strain>
    </source>
</reference>
<feature type="signal peptide" evidence="1">
    <location>
        <begin position="1"/>
        <end position="20"/>
    </location>
</feature>
<sequence length="121" mass="12383">MRSFQQVVVFLFALVAFAFAQDTVSYDATVYVTSTIYRVNTVTMSGYPTGSVANSTTTIHASVPTAPVYSAGNSTAPYPTGTMAPSSPAPSATEFPGAASQMSINSALVAVLAAGIGYLAL</sequence>
<evidence type="ECO:0000313" key="2">
    <source>
        <dbReference type="EMBL" id="KAF2250308.1"/>
    </source>
</evidence>
<keyword evidence="3" id="KW-1185">Reference proteome</keyword>
<proteinExistence type="predicted"/>
<dbReference type="AlphaFoldDB" id="A0A6A6IJR1"/>
<protein>
    <submittedName>
        <fullName evidence="2">Uncharacterized protein</fullName>
    </submittedName>
</protein>
<dbReference type="OrthoDB" id="3787314at2759"/>
<accession>A0A6A6IJR1</accession>